<gene>
    <name evidence="1" type="ORF">JD844_020731</name>
</gene>
<evidence type="ECO:0000313" key="2">
    <source>
        <dbReference type="Proteomes" id="UP000826234"/>
    </source>
</evidence>
<reference evidence="1 2" key="1">
    <citation type="journal article" date="2022" name="Gigascience">
        <title>A chromosome-level genome assembly and annotation of the desert horned lizard, Phrynosoma platyrhinos, provides insight into chromosomal rearrangements among reptiles.</title>
        <authorList>
            <person name="Koochekian N."/>
            <person name="Ascanio A."/>
            <person name="Farleigh K."/>
            <person name="Card D.C."/>
            <person name="Schield D.R."/>
            <person name="Castoe T.A."/>
            <person name="Jezkova T."/>
        </authorList>
    </citation>
    <scope>NUCLEOTIDE SEQUENCE [LARGE SCALE GENOMIC DNA]</scope>
    <source>
        <strain evidence="1">NK-2021</strain>
    </source>
</reference>
<protein>
    <submittedName>
        <fullName evidence="1">Uncharacterized protein</fullName>
    </submittedName>
</protein>
<keyword evidence="2" id="KW-1185">Reference proteome</keyword>
<accession>A0ABQ7SSY1</accession>
<name>A0ABQ7SSY1_PHRPL</name>
<sequence>MFLSPSANVGDLRYGANETLRAFQKVLHLYKSGLYLQKKTSHLKEYITLKEFHSTDAEDYKCWPSYSHLRCMLSVHNAEEAATICNSHPQCQHFTITPQRTWTGKSNLTDPVYSLFLSHPSKIFSFPGRPLALFQSNLSDLIPGGHMVVYVKQSAASRKSFSWGA</sequence>
<organism evidence="1 2">
    <name type="scientific">Phrynosoma platyrhinos</name>
    <name type="common">Desert horned lizard</name>
    <dbReference type="NCBI Taxonomy" id="52577"/>
    <lineage>
        <taxon>Eukaryota</taxon>
        <taxon>Metazoa</taxon>
        <taxon>Chordata</taxon>
        <taxon>Craniata</taxon>
        <taxon>Vertebrata</taxon>
        <taxon>Euteleostomi</taxon>
        <taxon>Lepidosauria</taxon>
        <taxon>Squamata</taxon>
        <taxon>Bifurcata</taxon>
        <taxon>Unidentata</taxon>
        <taxon>Episquamata</taxon>
        <taxon>Toxicofera</taxon>
        <taxon>Iguania</taxon>
        <taxon>Phrynosomatidae</taxon>
        <taxon>Phrynosomatinae</taxon>
        <taxon>Phrynosoma</taxon>
    </lineage>
</organism>
<dbReference type="PANTHER" id="PTHR46448:SF2">
    <property type="entry name" value="PROTEIN KINASE DOMAIN-CONTAINING PROTEIN"/>
    <property type="match status" value="1"/>
</dbReference>
<evidence type="ECO:0000313" key="1">
    <source>
        <dbReference type="EMBL" id="KAH0620372.1"/>
    </source>
</evidence>
<proteinExistence type="predicted"/>
<dbReference type="Proteomes" id="UP000826234">
    <property type="component" value="Unassembled WGS sequence"/>
</dbReference>
<dbReference type="InterPro" id="IPR042983">
    <property type="entry name" value="PKDCC"/>
</dbReference>
<dbReference type="EMBL" id="JAIPUX010003289">
    <property type="protein sequence ID" value="KAH0620372.1"/>
    <property type="molecule type" value="Genomic_DNA"/>
</dbReference>
<dbReference type="PANTHER" id="PTHR46448">
    <property type="entry name" value="PROTEIN KINASE DOMAIN-CONTAINING PROTEIN"/>
    <property type="match status" value="1"/>
</dbReference>
<comment type="caution">
    <text evidence="1">The sequence shown here is derived from an EMBL/GenBank/DDBJ whole genome shotgun (WGS) entry which is preliminary data.</text>
</comment>